<dbReference type="EMBL" id="QGDV01000001">
    <property type="protein sequence ID" value="PWJ66992.1"/>
    <property type="molecule type" value="Genomic_DNA"/>
</dbReference>
<evidence type="ECO:0000313" key="2">
    <source>
        <dbReference type="EMBL" id="PWJ66992.1"/>
    </source>
</evidence>
<feature type="transmembrane region" description="Helical" evidence="1">
    <location>
        <begin position="27"/>
        <end position="46"/>
    </location>
</feature>
<evidence type="ECO:0000256" key="1">
    <source>
        <dbReference type="SAM" id="Phobius"/>
    </source>
</evidence>
<dbReference type="RefSeq" id="WP_160487215.1">
    <property type="nucleotide sequence ID" value="NZ_QGDV01000001.1"/>
</dbReference>
<gene>
    <name evidence="2" type="ORF">B0H03_101454</name>
</gene>
<name>A0ABX5LGZ7_9MICO</name>
<keyword evidence="3" id="KW-1185">Reference proteome</keyword>
<keyword evidence="1" id="KW-0812">Transmembrane</keyword>
<organism evidence="2 3">
    <name type="scientific">Rathayibacter iranicus NCPPB 2253 = VKM Ac-1602</name>
    <dbReference type="NCBI Taxonomy" id="1328868"/>
    <lineage>
        <taxon>Bacteria</taxon>
        <taxon>Bacillati</taxon>
        <taxon>Actinomycetota</taxon>
        <taxon>Actinomycetes</taxon>
        <taxon>Micrococcales</taxon>
        <taxon>Microbacteriaceae</taxon>
        <taxon>Rathayibacter</taxon>
    </lineage>
</organism>
<keyword evidence="1" id="KW-0472">Membrane</keyword>
<evidence type="ECO:0000313" key="3">
    <source>
        <dbReference type="Proteomes" id="UP000245674"/>
    </source>
</evidence>
<evidence type="ECO:0008006" key="4">
    <source>
        <dbReference type="Google" id="ProtNLM"/>
    </source>
</evidence>
<reference evidence="2 3" key="1">
    <citation type="submission" date="2018-03" db="EMBL/GenBank/DDBJ databases">
        <title>Genomic Encyclopedia of Type Strains, Phase III (KMG-III): the genomes of soil and plant-associated and newly described type strains.</title>
        <authorList>
            <person name="Whitman W."/>
        </authorList>
    </citation>
    <scope>NUCLEOTIDE SEQUENCE [LARGE SCALE GENOMIC DNA]</scope>
    <source>
        <strain evidence="2 3">VKM Ac-1602</strain>
    </source>
</reference>
<sequence>MKSVTASEILKDSFVELEVMDAPSDDSWWQGLLGGIGVIGTVAIIAT</sequence>
<comment type="caution">
    <text evidence="2">The sequence shown here is derived from an EMBL/GenBank/DDBJ whole genome shotgun (WGS) entry which is preliminary data.</text>
</comment>
<keyword evidence="1" id="KW-1133">Transmembrane helix</keyword>
<dbReference type="Proteomes" id="UP000245674">
    <property type="component" value="Unassembled WGS sequence"/>
</dbReference>
<proteinExistence type="predicted"/>
<accession>A0ABX5LGZ7</accession>
<protein>
    <recommendedName>
        <fullName evidence="4">Lactobin A/cerein 7B family class IIb bacteriocin</fullName>
    </recommendedName>
</protein>
<dbReference type="NCBIfam" id="NF041808">
    <property type="entry name" value="daptide_123"/>
    <property type="match status" value="1"/>
</dbReference>